<dbReference type="AlphaFoldDB" id="A0A6C0ASJ5"/>
<feature type="region of interest" description="Disordered" evidence="1">
    <location>
        <begin position="333"/>
        <end position="387"/>
    </location>
</feature>
<accession>A0A6C0ASJ5</accession>
<sequence>MTIINNIEIDNIQYKRNIIKDAILNNDPIDDKLHVILVISNPCLYARRYILIREMMQRLELEESNISLYVVELAYKKQRFLITDANNPRHLQIRTEIPIWHKENMVNLGVEKLLPKSWKAMAWLDSDIEFENPSWAIDTLKVLNGTCDIVQIFSHCIDMNQHGSTMNVFTSFGHQFIKGQPYSKNMMNFWHPGYAWACTRKAYEKMGGLYEKAILGSSDNIMALCLIQKGLKAINDDSTDDYKNSVLEFQERIKTLRLGYVPGVIRHYFHGSKKNRRYHDRWQILLNHGFEPSTFLSKDDVGILVPTKRCPQKMLDEIMQYFKERNEDEFYKTVNEEESEEEESEEEESEESEEEEYIDMWAEGNDPAQPLDEDEDEDDDEDYDDVTSPHIFANFIKRWLK</sequence>
<evidence type="ECO:0000313" key="2">
    <source>
        <dbReference type="EMBL" id="QHS82698.1"/>
    </source>
</evidence>
<evidence type="ECO:0000256" key="1">
    <source>
        <dbReference type="SAM" id="MobiDB-lite"/>
    </source>
</evidence>
<dbReference type="EMBL" id="MN740804">
    <property type="protein sequence ID" value="QHS82698.1"/>
    <property type="molecule type" value="Genomic_DNA"/>
</dbReference>
<evidence type="ECO:0008006" key="3">
    <source>
        <dbReference type="Google" id="ProtNLM"/>
    </source>
</evidence>
<feature type="compositionally biased region" description="Acidic residues" evidence="1">
    <location>
        <begin position="336"/>
        <end position="358"/>
    </location>
</feature>
<protein>
    <recommendedName>
        <fullName evidence="3">Glycosyltransferase 2-like domain-containing protein</fullName>
    </recommendedName>
</protein>
<reference evidence="2" key="1">
    <citation type="journal article" date="2020" name="Nature">
        <title>Giant virus diversity and host interactions through global metagenomics.</title>
        <authorList>
            <person name="Schulz F."/>
            <person name="Roux S."/>
            <person name="Paez-Espino D."/>
            <person name="Jungbluth S."/>
            <person name="Walsh D.A."/>
            <person name="Denef V.J."/>
            <person name="McMahon K.D."/>
            <person name="Konstantinidis K.T."/>
            <person name="Eloe-Fadrosh E.A."/>
            <person name="Kyrpides N.C."/>
            <person name="Woyke T."/>
        </authorList>
    </citation>
    <scope>NUCLEOTIDE SEQUENCE</scope>
    <source>
        <strain evidence="2">GVMAG-S-1101171-111</strain>
    </source>
</reference>
<dbReference type="SUPFAM" id="SSF53448">
    <property type="entry name" value="Nucleotide-diphospho-sugar transferases"/>
    <property type="match status" value="1"/>
</dbReference>
<feature type="compositionally biased region" description="Acidic residues" evidence="1">
    <location>
        <begin position="371"/>
        <end position="385"/>
    </location>
</feature>
<organism evidence="2">
    <name type="scientific">viral metagenome</name>
    <dbReference type="NCBI Taxonomy" id="1070528"/>
    <lineage>
        <taxon>unclassified sequences</taxon>
        <taxon>metagenomes</taxon>
        <taxon>organismal metagenomes</taxon>
    </lineage>
</organism>
<proteinExistence type="predicted"/>
<name>A0A6C0ASJ5_9ZZZZ</name>
<dbReference type="InterPro" id="IPR029044">
    <property type="entry name" value="Nucleotide-diphossugar_trans"/>
</dbReference>